<keyword evidence="11" id="KW-0902">Two-component regulatory system</keyword>
<feature type="transmembrane region" description="Helical" evidence="13">
    <location>
        <begin position="323"/>
        <end position="341"/>
    </location>
</feature>
<keyword evidence="8 15" id="KW-0418">Kinase</keyword>
<dbReference type="PROSITE" id="PS50885">
    <property type="entry name" value="HAMP"/>
    <property type="match status" value="1"/>
</dbReference>
<keyword evidence="16" id="KW-1185">Reference proteome</keyword>
<feature type="compositionally biased region" description="Polar residues" evidence="12">
    <location>
        <begin position="847"/>
        <end position="857"/>
    </location>
</feature>
<dbReference type="GO" id="GO:0005524">
    <property type="term" value="F:ATP binding"/>
    <property type="evidence" value="ECO:0007669"/>
    <property type="project" value="UniProtKB-KW"/>
</dbReference>
<dbReference type="GO" id="GO:0000160">
    <property type="term" value="P:phosphorelay signal transduction system"/>
    <property type="evidence" value="ECO:0007669"/>
    <property type="project" value="UniProtKB-KW"/>
</dbReference>
<feature type="region of interest" description="Disordered" evidence="12">
    <location>
        <begin position="790"/>
        <end position="857"/>
    </location>
</feature>
<keyword evidence="13" id="KW-0472">Membrane</keyword>
<dbReference type="InterPro" id="IPR003594">
    <property type="entry name" value="HATPase_dom"/>
</dbReference>
<name>A0A378TAV1_9MYCO</name>
<evidence type="ECO:0000256" key="12">
    <source>
        <dbReference type="SAM" id="MobiDB-lite"/>
    </source>
</evidence>
<dbReference type="EC" id="2.7.13.3" evidence="3"/>
<evidence type="ECO:0000256" key="3">
    <source>
        <dbReference type="ARBA" id="ARBA00012438"/>
    </source>
</evidence>
<feature type="domain" description="HAMP" evidence="14">
    <location>
        <begin position="342"/>
        <end position="408"/>
    </location>
</feature>
<dbReference type="CDD" id="cd06225">
    <property type="entry name" value="HAMP"/>
    <property type="match status" value="1"/>
</dbReference>
<evidence type="ECO:0000256" key="2">
    <source>
        <dbReference type="ARBA" id="ARBA00004370"/>
    </source>
</evidence>
<comment type="subcellular location">
    <subcellularLocation>
        <location evidence="2">Membrane</location>
    </subcellularLocation>
</comment>
<dbReference type="InterPro" id="IPR050980">
    <property type="entry name" value="2C_sensor_his_kinase"/>
</dbReference>
<keyword evidence="5" id="KW-0808">Transferase</keyword>
<comment type="catalytic activity">
    <reaction evidence="1">
        <text>ATP + protein L-histidine = ADP + protein N-phospho-L-histidine.</text>
        <dbReference type="EC" id="2.7.13.3"/>
    </reaction>
</comment>
<proteinExistence type="predicted"/>
<dbReference type="InterPro" id="IPR003660">
    <property type="entry name" value="HAMP_dom"/>
</dbReference>
<reference evidence="15 16" key="1">
    <citation type="submission" date="2018-06" db="EMBL/GenBank/DDBJ databases">
        <authorList>
            <consortium name="Pathogen Informatics"/>
            <person name="Doyle S."/>
        </authorList>
    </citation>
    <scope>NUCLEOTIDE SEQUENCE [LARGE SCALE GENOMIC DNA]</scope>
    <source>
        <strain evidence="15 16">NCTC10821</strain>
    </source>
</reference>
<evidence type="ECO:0000313" key="15">
    <source>
        <dbReference type="EMBL" id="STZ57879.1"/>
    </source>
</evidence>
<dbReference type="Pfam" id="PF00672">
    <property type="entry name" value="HAMP"/>
    <property type="match status" value="1"/>
</dbReference>
<dbReference type="Proteomes" id="UP000254978">
    <property type="component" value="Unassembled WGS sequence"/>
</dbReference>
<evidence type="ECO:0000256" key="13">
    <source>
        <dbReference type="SAM" id="Phobius"/>
    </source>
</evidence>
<gene>
    <name evidence="15" type="ORF">NCTC10821_01384</name>
</gene>
<dbReference type="PANTHER" id="PTHR44936">
    <property type="entry name" value="SENSOR PROTEIN CREC"/>
    <property type="match status" value="1"/>
</dbReference>
<accession>A0A378TAV1</accession>
<sequence length="857" mass="90951">MRAPGHGRVAVTHDSPAPMFDQPGLIPPAGPVIRKPARWSLSNWPVRWKVAAIAAIPLLLAAVFGGVRVYASAVEARDLAAAADRTELVPAIDDYMAALQDALVATASGGDTATADADYQARSTELQERVDSVDPVSDVRLAVTDLLTLGRQLVADAGSSYLPEQVSSFSPLLLTAETAITGSVRGADESVRVQAEGLARAVGARGQMAMQRLLVQSGGAVGEPELRSSMVALAGTEPSTVRGMAELLGPTSEEAAALRSQMVQRLDILSDPAAPLTGNPQLLQSIQTTDDIAARLVDDTASGITAAVRDEAADARADAIRDAAVVVLTFLLVVLIVVLVARSLTRPLRRLRDGALSIAHRDLVDEIERVKAGDEREPDPLPIHTTEEIGQVAHAVDELHTQALLLAGDEARLRVTVNDMFETMSRRNKSLVDQQLSLIDRLERNEEDPGRLDSLFRLDHLATRMRRNGANLLVLAGAQISREHSAPEPLASLIAAAASEVEDYQRVHTRAVPDCSVVGSVAGDAVHLLAELIDNALRYSPPSAQVRVNAVHTSNGGVLVDVEDDGLGMTDGDLRIANMRLTAGGEVTPDSARHMGLFVVGRLARQHGMTVQLLVGDTGSGTKAQLYVPPELLENVTVAPQPEPEPEPAPPAVAPSLFEAPVPEPADESGTALPRRTPGSSGITGEPPAADEQPAWWPGEGAARSGAPADTSEFFSSRRRAQWETQEETGHTEPEPAEPATSDVDLIYQNMMSEWLVDPEDLQQLATPQDWKSVWDNGWATAAEVEDVPVETHTDHGLPVRRPGARLVPGGTSAGAPEQTSERDPDAIRASLGAHFSGVQAGRTHGSDTPTEGPDQT</sequence>
<organism evidence="15 16">
    <name type="scientific">Mycolicibacterium tokaiense</name>
    <dbReference type="NCBI Taxonomy" id="39695"/>
    <lineage>
        <taxon>Bacteria</taxon>
        <taxon>Bacillati</taxon>
        <taxon>Actinomycetota</taxon>
        <taxon>Actinomycetes</taxon>
        <taxon>Mycobacteriales</taxon>
        <taxon>Mycobacteriaceae</taxon>
        <taxon>Mycolicibacterium</taxon>
    </lineage>
</organism>
<feature type="compositionally biased region" description="Pro residues" evidence="12">
    <location>
        <begin position="641"/>
        <end position="653"/>
    </location>
</feature>
<dbReference type="Gene3D" id="3.30.565.10">
    <property type="entry name" value="Histidine kinase-like ATPase, C-terminal domain"/>
    <property type="match status" value="1"/>
</dbReference>
<dbReference type="Gene3D" id="6.10.340.10">
    <property type="match status" value="1"/>
</dbReference>
<evidence type="ECO:0000256" key="10">
    <source>
        <dbReference type="ARBA" id="ARBA00022989"/>
    </source>
</evidence>
<dbReference type="SMART" id="SM00387">
    <property type="entry name" value="HATPase_c"/>
    <property type="match status" value="1"/>
</dbReference>
<feature type="transmembrane region" description="Helical" evidence="13">
    <location>
        <begin position="50"/>
        <end position="71"/>
    </location>
</feature>
<evidence type="ECO:0000256" key="6">
    <source>
        <dbReference type="ARBA" id="ARBA00022692"/>
    </source>
</evidence>
<dbReference type="SMART" id="SM00304">
    <property type="entry name" value="HAMP"/>
    <property type="match status" value="1"/>
</dbReference>
<dbReference type="PANTHER" id="PTHR44936:SF9">
    <property type="entry name" value="SENSOR PROTEIN CREC"/>
    <property type="match status" value="1"/>
</dbReference>
<dbReference type="SUPFAM" id="SSF55874">
    <property type="entry name" value="ATPase domain of HSP90 chaperone/DNA topoisomerase II/histidine kinase"/>
    <property type="match status" value="1"/>
</dbReference>
<keyword evidence="10 13" id="KW-1133">Transmembrane helix</keyword>
<evidence type="ECO:0000313" key="16">
    <source>
        <dbReference type="Proteomes" id="UP000254978"/>
    </source>
</evidence>
<evidence type="ECO:0000256" key="5">
    <source>
        <dbReference type="ARBA" id="ARBA00022679"/>
    </source>
</evidence>
<keyword evidence="7" id="KW-0547">Nucleotide-binding</keyword>
<dbReference type="Pfam" id="PF02518">
    <property type="entry name" value="HATPase_c"/>
    <property type="match status" value="1"/>
</dbReference>
<keyword evidence="4" id="KW-0597">Phosphoprotein</keyword>
<evidence type="ECO:0000256" key="8">
    <source>
        <dbReference type="ARBA" id="ARBA00022777"/>
    </source>
</evidence>
<keyword evidence="6 13" id="KW-0812">Transmembrane</keyword>
<keyword evidence="9" id="KW-0067">ATP-binding</keyword>
<protein>
    <recommendedName>
        <fullName evidence="3">histidine kinase</fullName>
        <ecNumber evidence="3">2.7.13.3</ecNumber>
    </recommendedName>
</protein>
<evidence type="ECO:0000256" key="4">
    <source>
        <dbReference type="ARBA" id="ARBA00022553"/>
    </source>
</evidence>
<evidence type="ECO:0000256" key="7">
    <source>
        <dbReference type="ARBA" id="ARBA00022741"/>
    </source>
</evidence>
<dbReference type="GO" id="GO:0016020">
    <property type="term" value="C:membrane"/>
    <property type="evidence" value="ECO:0007669"/>
    <property type="project" value="UniProtKB-SubCell"/>
</dbReference>
<dbReference type="AlphaFoldDB" id="A0A378TAV1"/>
<evidence type="ECO:0000256" key="9">
    <source>
        <dbReference type="ARBA" id="ARBA00022840"/>
    </source>
</evidence>
<feature type="region of interest" description="Disordered" evidence="12">
    <location>
        <begin position="638"/>
        <end position="743"/>
    </location>
</feature>
<dbReference type="InterPro" id="IPR036890">
    <property type="entry name" value="HATPase_C_sf"/>
</dbReference>
<evidence type="ECO:0000256" key="1">
    <source>
        <dbReference type="ARBA" id="ARBA00000085"/>
    </source>
</evidence>
<evidence type="ECO:0000259" key="14">
    <source>
        <dbReference type="PROSITE" id="PS50885"/>
    </source>
</evidence>
<dbReference type="GO" id="GO:0004673">
    <property type="term" value="F:protein histidine kinase activity"/>
    <property type="evidence" value="ECO:0007669"/>
    <property type="project" value="UniProtKB-EC"/>
</dbReference>
<dbReference type="EMBL" id="UGQT01000001">
    <property type="protein sequence ID" value="STZ57879.1"/>
    <property type="molecule type" value="Genomic_DNA"/>
</dbReference>
<evidence type="ECO:0000256" key="11">
    <source>
        <dbReference type="ARBA" id="ARBA00023012"/>
    </source>
</evidence>